<accession>X0YWU3</accession>
<name>X0YWU3_9ZZZZ</name>
<reference evidence="1" key="1">
    <citation type="journal article" date="2014" name="Front. Microbiol.">
        <title>High frequency of phylogenetically diverse reductive dehalogenase-homologous genes in deep subseafloor sedimentary metagenomes.</title>
        <authorList>
            <person name="Kawai M."/>
            <person name="Futagami T."/>
            <person name="Toyoda A."/>
            <person name="Takaki Y."/>
            <person name="Nishi S."/>
            <person name="Hori S."/>
            <person name="Arai W."/>
            <person name="Tsubouchi T."/>
            <person name="Morono Y."/>
            <person name="Uchiyama I."/>
            <person name="Ito T."/>
            <person name="Fujiyama A."/>
            <person name="Inagaki F."/>
            <person name="Takami H."/>
        </authorList>
    </citation>
    <scope>NUCLEOTIDE SEQUENCE</scope>
    <source>
        <strain evidence="1">Expedition CK06-06</strain>
    </source>
</reference>
<comment type="caution">
    <text evidence="1">The sequence shown here is derived from an EMBL/GenBank/DDBJ whole genome shotgun (WGS) entry which is preliminary data.</text>
</comment>
<dbReference type="EMBL" id="BART01000004">
    <property type="protein sequence ID" value="GAG60685.1"/>
    <property type="molecule type" value="Genomic_DNA"/>
</dbReference>
<gene>
    <name evidence="1" type="ORF">S01H4_00035</name>
    <name evidence="2" type="ORF">S03H2_05346</name>
</gene>
<evidence type="ECO:0000313" key="1">
    <source>
        <dbReference type="EMBL" id="GAG60685.1"/>
    </source>
</evidence>
<organism evidence="1">
    <name type="scientific">marine sediment metagenome</name>
    <dbReference type="NCBI Taxonomy" id="412755"/>
    <lineage>
        <taxon>unclassified sequences</taxon>
        <taxon>metagenomes</taxon>
        <taxon>ecological metagenomes</taxon>
    </lineage>
</organism>
<dbReference type="AlphaFoldDB" id="X0YWU3"/>
<protein>
    <submittedName>
        <fullName evidence="1">Uncharacterized protein</fullName>
    </submittedName>
</protein>
<sequence length="55" mass="6535">MENLVCQFVSGQSFDNAFCKITKIKTKKEEVGKFAIDEIWYRRKEKKQKKNLSGY</sequence>
<proteinExistence type="predicted"/>
<dbReference type="EMBL" id="BARU01002222">
    <property type="protein sequence ID" value="GAH25504.1"/>
    <property type="molecule type" value="Genomic_DNA"/>
</dbReference>
<evidence type="ECO:0000313" key="2">
    <source>
        <dbReference type="EMBL" id="GAH25504.1"/>
    </source>
</evidence>